<evidence type="ECO:0000256" key="1">
    <source>
        <dbReference type="SAM" id="MobiDB-lite"/>
    </source>
</evidence>
<keyword evidence="2" id="KW-0472">Membrane</keyword>
<evidence type="ECO:0000313" key="4">
    <source>
        <dbReference type="Proteomes" id="UP001301797"/>
    </source>
</evidence>
<evidence type="ECO:0000313" key="3">
    <source>
        <dbReference type="EMBL" id="WOF15701.1"/>
    </source>
</evidence>
<dbReference type="AlphaFoldDB" id="A0AA97I3B2"/>
<keyword evidence="2" id="KW-0812">Transmembrane</keyword>
<reference evidence="3 4" key="1">
    <citation type="submission" date="2019-09" db="EMBL/GenBank/DDBJ databases">
        <title>The complete genome of Methanoplanus sp. FWC-SCC4.</title>
        <authorList>
            <person name="Chen S.-C."/>
            <person name="Zhou Y.-Z."/>
            <person name="Lai M.-C."/>
        </authorList>
    </citation>
    <scope>NUCLEOTIDE SEQUENCE [LARGE SCALE GENOMIC DNA]</scope>
    <source>
        <strain evidence="3 4">FWC-SCC4</strain>
    </source>
</reference>
<gene>
    <name evidence="3" type="ORF">F1737_02855</name>
</gene>
<feature type="region of interest" description="Disordered" evidence="1">
    <location>
        <begin position="160"/>
        <end position="181"/>
    </location>
</feature>
<feature type="transmembrane region" description="Helical" evidence="2">
    <location>
        <begin position="191"/>
        <end position="212"/>
    </location>
</feature>
<name>A0AA97I3B2_9EURY</name>
<sequence length="215" mass="23333">MNLKNFHPVRFSGLIMFFSIMLIPAAVMGFSGYVGDTIEISGAAPGADYVYLFLYGPNLASNGVNPEDISSEVVSGDGSSFAKVSVRNNVWTYKWDTKTGSGTPDAGTYFIYAVDRPAGKKDLSGAEYAVKTVELKRPSVQVDPKITEKQTEIEILPSLEEDETKDLSEKPLENNYSVTGTNASSTKDSPLGLFMPLIAVLISCLIICKVVINRK</sequence>
<dbReference type="Proteomes" id="UP001301797">
    <property type="component" value="Chromosome"/>
</dbReference>
<keyword evidence="4" id="KW-1185">Reference proteome</keyword>
<feature type="transmembrane region" description="Helical" evidence="2">
    <location>
        <begin position="12"/>
        <end position="34"/>
    </location>
</feature>
<dbReference type="EMBL" id="CP043875">
    <property type="protein sequence ID" value="WOF15701.1"/>
    <property type="molecule type" value="Genomic_DNA"/>
</dbReference>
<organism evidence="3 4">
    <name type="scientific">Methanochimaera problematica</name>
    <dbReference type="NCBI Taxonomy" id="2609417"/>
    <lineage>
        <taxon>Archaea</taxon>
        <taxon>Methanobacteriati</taxon>
        <taxon>Methanobacteriota</taxon>
        <taxon>Stenosarchaea group</taxon>
        <taxon>Methanomicrobia</taxon>
        <taxon>Methanomicrobiales</taxon>
        <taxon>Methanomicrobiaceae</taxon>
        <taxon>Methanochimaera</taxon>
    </lineage>
</organism>
<dbReference type="KEGG" id="mefw:F1737_02855"/>
<evidence type="ECO:0008006" key="5">
    <source>
        <dbReference type="Google" id="ProtNLM"/>
    </source>
</evidence>
<proteinExistence type="predicted"/>
<protein>
    <recommendedName>
        <fullName evidence="5">DUF3821 domain-containing protein</fullName>
    </recommendedName>
</protein>
<evidence type="ECO:0000256" key="2">
    <source>
        <dbReference type="SAM" id="Phobius"/>
    </source>
</evidence>
<keyword evidence="2" id="KW-1133">Transmembrane helix</keyword>
<accession>A0AA97I3B2</accession>